<reference evidence="1" key="1">
    <citation type="submission" date="2021-03" db="EMBL/GenBank/DDBJ databases">
        <title>Draft genome sequence of rust myrtle Austropuccinia psidii MF-1, a brazilian biotype.</title>
        <authorList>
            <person name="Quecine M.C."/>
            <person name="Pachon D.M.R."/>
            <person name="Bonatelli M.L."/>
            <person name="Correr F.H."/>
            <person name="Franceschini L.M."/>
            <person name="Leite T.F."/>
            <person name="Margarido G.R.A."/>
            <person name="Almeida C.A."/>
            <person name="Ferrarezi J.A."/>
            <person name="Labate C.A."/>
        </authorList>
    </citation>
    <scope>NUCLEOTIDE SEQUENCE</scope>
    <source>
        <strain evidence="1">MF-1</strain>
    </source>
</reference>
<accession>A0A9Q3DAR6</accession>
<organism evidence="1 2">
    <name type="scientific">Austropuccinia psidii MF-1</name>
    <dbReference type="NCBI Taxonomy" id="1389203"/>
    <lineage>
        <taxon>Eukaryota</taxon>
        <taxon>Fungi</taxon>
        <taxon>Dikarya</taxon>
        <taxon>Basidiomycota</taxon>
        <taxon>Pucciniomycotina</taxon>
        <taxon>Pucciniomycetes</taxon>
        <taxon>Pucciniales</taxon>
        <taxon>Sphaerophragmiaceae</taxon>
        <taxon>Austropuccinia</taxon>
    </lineage>
</organism>
<evidence type="ECO:0000313" key="2">
    <source>
        <dbReference type="Proteomes" id="UP000765509"/>
    </source>
</evidence>
<name>A0A9Q3DAR6_9BASI</name>
<evidence type="ECO:0000313" key="1">
    <source>
        <dbReference type="EMBL" id="MBW0497645.1"/>
    </source>
</evidence>
<protein>
    <submittedName>
        <fullName evidence="1">Uncharacterized protein</fullName>
    </submittedName>
</protein>
<comment type="caution">
    <text evidence="1">The sequence shown here is derived from an EMBL/GenBank/DDBJ whole genome shotgun (WGS) entry which is preliminary data.</text>
</comment>
<sequence>MLTHLQRAQEATLTPPLRLFPHQSLCFKGALKICLQHCLLPPAAYHPYALAVSSQHASDTAPHRPNPQCCLPSLCSCNTLKMRLQSCL</sequence>
<dbReference type="EMBL" id="AVOT02014295">
    <property type="protein sequence ID" value="MBW0497645.1"/>
    <property type="molecule type" value="Genomic_DNA"/>
</dbReference>
<keyword evidence="2" id="KW-1185">Reference proteome</keyword>
<gene>
    <name evidence="1" type="ORF">O181_037360</name>
</gene>
<dbReference type="AlphaFoldDB" id="A0A9Q3DAR6"/>
<dbReference type="Proteomes" id="UP000765509">
    <property type="component" value="Unassembled WGS sequence"/>
</dbReference>
<proteinExistence type="predicted"/>